<proteinExistence type="predicted"/>
<dbReference type="Gramene" id="PVH37073">
    <property type="protein sequence ID" value="PVH37073"/>
    <property type="gene ID" value="PAHAL_6G236000"/>
</dbReference>
<dbReference type="AlphaFoldDB" id="A0A2T8IHB0"/>
<sequence length="86" mass="10107">MASNFPGTALLGREAVVDGHGHHAGRGHERAEEPEVRRGRRASGPRRRRRGSKREGAASQSYRGRRWECIAARRGRWRRRWRRPWR</sequence>
<feature type="region of interest" description="Disordered" evidence="1">
    <location>
        <begin position="1"/>
        <end position="63"/>
    </location>
</feature>
<feature type="compositionally biased region" description="Basic and acidic residues" evidence="1">
    <location>
        <begin position="15"/>
        <end position="37"/>
    </location>
</feature>
<organism evidence="2">
    <name type="scientific">Panicum hallii</name>
    <dbReference type="NCBI Taxonomy" id="206008"/>
    <lineage>
        <taxon>Eukaryota</taxon>
        <taxon>Viridiplantae</taxon>
        <taxon>Streptophyta</taxon>
        <taxon>Embryophyta</taxon>
        <taxon>Tracheophyta</taxon>
        <taxon>Spermatophyta</taxon>
        <taxon>Magnoliopsida</taxon>
        <taxon>Liliopsida</taxon>
        <taxon>Poales</taxon>
        <taxon>Poaceae</taxon>
        <taxon>PACMAD clade</taxon>
        <taxon>Panicoideae</taxon>
        <taxon>Panicodae</taxon>
        <taxon>Paniceae</taxon>
        <taxon>Panicinae</taxon>
        <taxon>Panicum</taxon>
        <taxon>Panicum sect. Panicum</taxon>
    </lineage>
</organism>
<evidence type="ECO:0000256" key="1">
    <source>
        <dbReference type="SAM" id="MobiDB-lite"/>
    </source>
</evidence>
<reference evidence="2" key="1">
    <citation type="submission" date="2018-04" db="EMBL/GenBank/DDBJ databases">
        <title>WGS assembly of Panicum hallii.</title>
        <authorList>
            <person name="Lovell J."/>
            <person name="Jenkins J."/>
            <person name="Lowry D."/>
            <person name="Mamidi S."/>
            <person name="Sreedasyam A."/>
            <person name="Weng X."/>
            <person name="Barry K."/>
            <person name="Bonette J."/>
            <person name="Campitelli B."/>
            <person name="Daum C."/>
            <person name="Gordon S."/>
            <person name="Gould B."/>
            <person name="Lipzen A."/>
            <person name="Macqueen A."/>
            <person name="Palacio-Mejia J."/>
            <person name="Plott C."/>
            <person name="Shakirov E."/>
            <person name="Shu S."/>
            <person name="Yoshinaga Y."/>
            <person name="Zane M."/>
            <person name="Rokhsar D."/>
            <person name="Grimwood J."/>
            <person name="Schmutz J."/>
            <person name="Juenger T."/>
        </authorList>
    </citation>
    <scope>NUCLEOTIDE SEQUENCE [LARGE SCALE GENOMIC DNA]</scope>
    <source>
        <strain evidence="2">FIL2</strain>
    </source>
</reference>
<feature type="compositionally biased region" description="Basic residues" evidence="1">
    <location>
        <begin position="38"/>
        <end position="52"/>
    </location>
</feature>
<name>A0A2T8IHB0_9POAL</name>
<dbReference type="Proteomes" id="UP000243499">
    <property type="component" value="Chromosome 6"/>
</dbReference>
<protein>
    <submittedName>
        <fullName evidence="2">Uncharacterized protein</fullName>
    </submittedName>
</protein>
<dbReference type="EMBL" id="CM008051">
    <property type="protein sequence ID" value="PVH37073.1"/>
    <property type="molecule type" value="Genomic_DNA"/>
</dbReference>
<gene>
    <name evidence="2" type="ORF">PAHAL_6G236000</name>
</gene>
<evidence type="ECO:0000313" key="2">
    <source>
        <dbReference type="EMBL" id="PVH37073.1"/>
    </source>
</evidence>
<accession>A0A2T8IHB0</accession>